<dbReference type="Proteomes" id="UP001356427">
    <property type="component" value="Unassembled WGS sequence"/>
</dbReference>
<sequence>MRLTYRGASSETTLNTKTLSNTTLNTTGSTRTRKTHGIEVAVGSGRCAEGGSEAPRGGEVVTHPPGTRLPGSRRGSTQRPLEGPQEVLKSTHTK</sequence>
<evidence type="ECO:0000313" key="2">
    <source>
        <dbReference type="EMBL" id="KAK6299483.1"/>
    </source>
</evidence>
<reference evidence="2 3" key="1">
    <citation type="submission" date="2021-04" db="EMBL/GenBank/DDBJ databases">
        <authorList>
            <person name="De Guttry C."/>
            <person name="Zahm M."/>
            <person name="Klopp C."/>
            <person name="Cabau C."/>
            <person name="Louis A."/>
            <person name="Berthelot C."/>
            <person name="Parey E."/>
            <person name="Roest Crollius H."/>
            <person name="Montfort J."/>
            <person name="Robinson-Rechavi M."/>
            <person name="Bucao C."/>
            <person name="Bouchez O."/>
            <person name="Gislard M."/>
            <person name="Lluch J."/>
            <person name="Milhes M."/>
            <person name="Lampietro C."/>
            <person name="Lopez Roques C."/>
            <person name="Donnadieu C."/>
            <person name="Braasch I."/>
            <person name="Desvignes T."/>
            <person name="Postlethwait J."/>
            <person name="Bobe J."/>
            <person name="Wedekind C."/>
            <person name="Guiguen Y."/>
        </authorList>
    </citation>
    <scope>NUCLEOTIDE SEQUENCE [LARGE SCALE GENOMIC DNA]</scope>
    <source>
        <strain evidence="2">Cs_M1</strain>
        <tissue evidence="2">Blood</tissue>
    </source>
</reference>
<keyword evidence="3" id="KW-1185">Reference proteome</keyword>
<protein>
    <submittedName>
        <fullName evidence="2">Uncharacterized protein</fullName>
    </submittedName>
</protein>
<accession>A0AAN8KWM2</accession>
<feature type="region of interest" description="Disordered" evidence="1">
    <location>
        <begin position="1"/>
        <end position="94"/>
    </location>
</feature>
<organism evidence="2 3">
    <name type="scientific">Coregonus suidteri</name>
    <dbReference type="NCBI Taxonomy" id="861788"/>
    <lineage>
        <taxon>Eukaryota</taxon>
        <taxon>Metazoa</taxon>
        <taxon>Chordata</taxon>
        <taxon>Craniata</taxon>
        <taxon>Vertebrata</taxon>
        <taxon>Euteleostomi</taxon>
        <taxon>Actinopterygii</taxon>
        <taxon>Neopterygii</taxon>
        <taxon>Teleostei</taxon>
        <taxon>Protacanthopterygii</taxon>
        <taxon>Salmoniformes</taxon>
        <taxon>Salmonidae</taxon>
        <taxon>Coregoninae</taxon>
        <taxon>Coregonus</taxon>
    </lineage>
</organism>
<feature type="compositionally biased region" description="Low complexity" evidence="1">
    <location>
        <begin position="12"/>
        <end position="30"/>
    </location>
</feature>
<evidence type="ECO:0000313" key="3">
    <source>
        <dbReference type="Proteomes" id="UP001356427"/>
    </source>
</evidence>
<gene>
    <name evidence="2" type="ORF">J4Q44_G00295160</name>
</gene>
<comment type="caution">
    <text evidence="2">The sequence shown here is derived from an EMBL/GenBank/DDBJ whole genome shotgun (WGS) entry which is preliminary data.</text>
</comment>
<proteinExistence type="predicted"/>
<dbReference type="AlphaFoldDB" id="A0AAN8KWM2"/>
<name>A0AAN8KWM2_9TELE</name>
<evidence type="ECO:0000256" key="1">
    <source>
        <dbReference type="SAM" id="MobiDB-lite"/>
    </source>
</evidence>
<dbReference type="EMBL" id="JAGTTL010000028">
    <property type="protein sequence ID" value="KAK6299483.1"/>
    <property type="molecule type" value="Genomic_DNA"/>
</dbReference>